<evidence type="ECO:0000256" key="3">
    <source>
        <dbReference type="ARBA" id="ARBA00023004"/>
    </source>
</evidence>
<name>A0A4U0YUS3_9RHOB</name>
<evidence type="ECO:0000256" key="1">
    <source>
        <dbReference type="ARBA" id="ARBA00022617"/>
    </source>
</evidence>
<proteinExistence type="predicted"/>
<evidence type="ECO:0000256" key="4">
    <source>
        <dbReference type="SAM" id="SignalP"/>
    </source>
</evidence>
<dbReference type="GO" id="GO:0046872">
    <property type="term" value="F:metal ion binding"/>
    <property type="evidence" value="ECO:0007669"/>
    <property type="project" value="UniProtKB-KW"/>
</dbReference>
<dbReference type="EMBL" id="SWAU01000095">
    <property type="protein sequence ID" value="TKA96450.1"/>
    <property type="molecule type" value="Genomic_DNA"/>
</dbReference>
<protein>
    <submittedName>
        <fullName evidence="6">Cytochrome c</fullName>
    </submittedName>
</protein>
<dbReference type="GO" id="GO:0020037">
    <property type="term" value="F:heme binding"/>
    <property type="evidence" value="ECO:0007669"/>
    <property type="project" value="InterPro"/>
</dbReference>
<sequence length="133" mass="14007">MRLPSRLSLALATLALLGACVPPDTPSGKSDFDALCSGCHGPTGKGDGDMAAMLDQKPADLTTLSAKNNGHYPGTEIMAQIWGYAKPQGRVMPEFGPLLEGDLVPFDSGDGILTPTPIRLVQLEQYVRGLQGK</sequence>
<dbReference type="RefSeq" id="WP_136792626.1">
    <property type="nucleotide sequence ID" value="NZ_SWAU01000095.1"/>
</dbReference>
<reference evidence="6 7" key="1">
    <citation type="submission" date="2019-04" db="EMBL/GenBank/DDBJ databases">
        <title>Crypto-aerobic microbial life in anoxic (sulfidic) marine sediments.</title>
        <authorList>
            <person name="Bhattacharya S."/>
            <person name="Roy C."/>
            <person name="Mondal N."/>
            <person name="Sarkar J."/>
            <person name="Mandal S."/>
            <person name="Rameez M.J."/>
            <person name="Ghosh W."/>
        </authorList>
    </citation>
    <scope>NUCLEOTIDE SEQUENCE [LARGE SCALE GENOMIC DNA]</scope>
    <source>
        <strain evidence="6 7">SBBC</strain>
    </source>
</reference>
<dbReference type="SUPFAM" id="SSF46626">
    <property type="entry name" value="Cytochrome c"/>
    <property type="match status" value="1"/>
</dbReference>
<dbReference type="InterPro" id="IPR036909">
    <property type="entry name" value="Cyt_c-like_dom_sf"/>
</dbReference>
<evidence type="ECO:0000256" key="2">
    <source>
        <dbReference type="ARBA" id="ARBA00022723"/>
    </source>
</evidence>
<feature type="chain" id="PRO_5020313903" evidence="4">
    <location>
        <begin position="19"/>
        <end position="133"/>
    </location>
</feature>
<dbReference type="PROSITE" id="PS51257">
    <property type="entry name" value="PROKAR_LIPOPROTEIN"/>
    <property type="match status" value="1"/>
</dbReference>
<organism evidence="6 7">
    <name type="scientific">Cereibacter changlensis</name>
    <dbReference type="NCBI Taxonomy" id="402884"/>
    <lineage>
        <taxon>Bacteria</taxon>
        <taxon>Pseudomonadati</taxon>
        <taxon>Pseudomonadota</taxon>
        <taxon>Alphaproteobacteria</taxon>
        <taxon>Rhodobacterales</taxon>
        <taxon>Paracoccaceae</taxon>
        <taxon>Cereibacter</taxon>
    </lineage>
</organism>
<comment type="caution">
    <text evidence="6">The sequence shown here is derived from an EMBL/GenBank/DDBJ whole genome shotgun (WGS) entry which is preliminary data.</text>
</comment>
<feature type="signal peptide" evidence="4">
    <location>
        <begin position="1"/>
        <end position="18"/>
    </location>
</feature>
<dbReference type="InterPro" id="IPR009056">
    <property type="entry name" value="Cyt_c-like_dom"/>
</dbReference>
<evidence type="ECO:0000259" key="5">
    <source>
        <dbReference type="Pfam" id="PF00034"/>
    </source>
</evidence>
<dbReference type="Pfam" id="PF00034">
    <property type="entry name" value="Cytochrom_C"/>
    <property type="match status" value="1"/>
</dbReference>
<dbReference type="GO" id="GO:0009055">
    <property type="term" value="F:electron transfer activity"/>
    <property type="evidence" value="ECO:0007669"/>
    <property type="project" value="InterPro"/>
</dbReference>
<evidence type="ECO:0000313" key="6">
    <source>
        <dbReference type="EMBL" id="TKA96450.1"/>
    </source>
</evidence>
<dbReference type="Proteomes" id="UP000306340">
    <property type="component" value="Unassembled WGS sequence"/>
</dbReference>
<keyword evidence="1" id="KW-0349">Heme</keyword>
<keyword evidence="2" id="KW-0479">Metal-binding</keyword>
<dbReference type="Gene3D" id="1.10.760.10">
    <property type="entry name" value="Cytochrome c-like domain"/>
    <property type="match status" value="1"/>
</dbReference>
<accession>A0A4U0YUS3</accession>
<keyword evidence="3" id="KW-0408">Iron</keyword>
<gene>
    <name evidence="6" type="ORF">FAZ78_11390</name>
</gene>
<feature type="domain" description="Cytochrome c" evidence="5">
    <location>
        <begin position="28"/>
        <end position="92"/>
    </location>
</feature>
<keyword evidence="4" id="KW-0732">Signal</keyword>
<dbReference type="AlphaFoldDB" id="A0A4U0YUS3"/>
<evidence type="ECO:0000313" key="7">
    <source>
        <dbReference type="Proteomes" id="UP000306340"/>
    </source>
</evidence>